<dbReference type="EMBL" id="QNRR01000001">
    <property type="protein sequence ID" value="RBP47383.1"/>
    <property type="molecule type" value="Genomic_DNA"/>
</dbReference>
<dbReference type="AlphaFoldDB" id="A0A366HSY0"/>
<feature type="region of interest" description="Disordered" evidence="1">
    <location>
        <begin position="123"/>
        <end position="149"/>
    </location>
</feature>
<evidence type="ECO:0000256" key="1">
    <source>
        <dbReference type="SAM" id="MobiDB-lite"/>
    </source>
</evidence>
<accession>A0A366HSY0</accession>
<sequence length="149" mass="16818">MKQDFPFAPDVLKGPPQFPFLYESPMFQTGQKVVCINDDFAPWVYDLYRALPKKGKIYTVRAVGVGRSNPKFEVNEDAEIKLTGAEFDLMLLLKELINPDDPHSSVKQELGFRSERFAPLEEIEEEEEAGELVGAGAGKKDWEPQPWAG</sequence>
<evidence type="ECO:0000313" key="3">
    <source>
        <dbReference type="Proteomes" id="UP000253426"/>
    </source>
</evidence>
<proteinExistence type="predicted"/>
<gene>
    <name evidence="2" type="ORF">DES53_101180</name>
</gene>
<reference evidence="2 3" key="1">
    <citation type="submission" date="2018-06" db="EMBL/GenBank/DDBJ databases">
        <title>Genomic Encyclopedia of Type Strains, Phase IV (KMG-IV): sequencing the most valuable type-strain genomes for metagenomic binning, comparative biology and taxonomic classification.</title>
        <authorList>
            <person name="Goeker M."/>
        </authorList>
    </citation>
    <scope>NUCLEOTIDE SEQUENCE [LARGE SCALE GENOMIC DNA]</scope>
    <source>
        <strain evidence="2 3">DSM 25532</strain>
    </source>
</reference>
<comment type="caution">
    <text evidence="2">The sequence shown here is derived from an EMBL/GenBank/DDBJ whole genome shotgun (WGS) entry which is preliminary data.</text>
</comment>
<keyword evidence="3" id="KW-1185">Reference proteome</keyword>
<dbReference type="Proteomes" id="UP000253426">
    <property type="component" value="Unassembled WGS sequence"/>
</dbReference>
<name>A0A366HSY0_9BACT</name>
<protein>
    <submittedName>
        <fullName evidence="2">Uncharacterized protein</fullName>
    </submittedName>
</protein>
<evidence type="ECO:0000313" key="2">
    <source>
        <dbReference type="EMBL" id="RBP47383.1"/>
    </source>
</evidence>
<dbReference type="RefSeq" id="WP_211325402.1">
    <property type="nucleotide sequence ID" value="NZ_QNRR01000001.1"/>
</dbReference>
<organism evidence="2 3">
    <name type="scientific">Roseimicrobium gellanilyticum</name>
    <dbReference type="NCBI Taxonomy" id="748857"/>
    <lineage>
        <taxon>Bacteria</taxon>
        <taxon>Pseudomonadati</taxon>
        <taxon>Verrucomicrobiota</taxon>
        <taxon>Verrucomicrobiia</taxon>
        <taxon>Verrucomicrobiales</taxon>
        <taxon>Verrucomicrobiaceae</taxon>
        <taxon>Roseimicrobium</taxon>
    </lineage>
</organism>